<dbReference type="GO" id="GO:0005737">
    <property type="term" value="C:cytoplasm"/>
    <property type="evidence" value="ECO:0007669"/>
    <property type="project" value="UniProtKB-SubCell"/>
</dbReference>
<dbReference type="FunFam" id="1.10.286.20:FF:000001">
    <property type="entry name" value="Elongation factor Ts"/>
    <property type="match status" value="1"/>
</dbReference>
<dbReference type="InterPro" id="IPR001816">
    <property type="entry name" value="Transl_elong_EFTs/EF1B"/>
</dbReference>
<dbReference type="HAMAP" id="MF_00050">
    <property type="entry name" value="EF_Ts"/>
    <property type="match status" value="1"/>
</dbReference>
<dbReference type="PANTHER" id="PTHR11741">
    <property type="entry name" value="ELONGATION FACTOR TS"/>
    <property type="match status" value="1"/>
</dbReference>
<keyword evidence="4 6" id="KW-0648">Protein biosynthesis</keyword>
<dbReference type="InterPro" id="IPR014039">
    <property type="entry name" value="Transl_elong_EFTs/EF1B_dimer"/>
</dbReference>
<evidence type="ECO:0000256" key="6">
    <source>
        <dbReference type="HAMAP-Rule" id="MF_00050"/>
    </source>
</evidence>
<evidence type="ECO:0000256" key="4">
    <source>
        <dbReference type="ARBA" id="ARBA00022917"/>
    </source>
</evidence>
<evidence type="ECO:0000256" key="3">
    <source>
        <dbReference type="ARBA" id="ARBA00022768"/>
    </source>
</evidence>
<evidence type="ECO:0000313" key="9">
    <source>
        <dbReference type="Proteomes" id="UP000034837"/>
    </source>
</evidence>
<sequence>MAIDIKLITEIREVTGAGMVDVKNALEEAGSKDAAIELLRKKGIIKAAKKGDRQTKEGLVHAYVHSNNKAGALVEVWCETDFVARNAAFQELVHNIAMHIVAANPFYISNEEIPAEEVEKEKNIQREILKAEGKPEAMIEKILEGKMQKYFADICLLNQPYIKDDKITVGDLVKQNIAVIGENIEVKRFVRFAM</sequence>
<organism evidence="8 9">
    <name type="scientific">Candidatus Magasanikbacteria bacterium GW2011_GWA2_42_32</name>
    <dbReference type="NCBI Taxonomy" id="1619039"/>
    <lineage>
        <taxon>Bacteria</taxon>
        <taxon>Candidatus Magasanikiibacteriota</taxon>
    </lineage>
</organism>
<feature type="region of interest" description="Involved in Mg(2+) ion dislocation from EF-Tu" evidence="6">
    <location>
        <begin position="80"/>
        <end position="83"/>
    </location>
</feature>
<dbReference type="SUPFAM" id="SSF46934">
    <property type="entry name" value="UBA-like"/>
    <property type="match status" value="1"/>
</dbReference>
<dbReference type="FunFam" id="1.10.8.10:FF:000001">
    <property type="entry name" value="Elongation factor Ts"/>
    <property type="match status" value="1"/>
</dbReference>
<comment type="function">
    <text evidence="5 6">Associates with the EF-Tu.GDP complex and induces the exchange of GDP to GTP. It remains bound to the aminoacyl-tRNA.EF-Tu.GTP complex up to the GTP hydrolysis stage on the ribosome.</text>
</comment>
<keyword evidence="3 6" id="KW-0251">Elongation factor</keyword>
<dbReference type="Pfam" id="PF00889">
    <property type="entry name" value="EF_TS"/>
    <property type="match status" value="1"/>
</dbReference>
<evidence type="ECO:0000256" key="2">
    <source>
        <dbReference type="ARBA" id="ARBA00016956"/>
    </source>
</evidence>
<dbReference type="NCBIfam" id="TIGR00116">
    <property type="entry name" value="tsf"/>
    <property type="match status" value="1"/>
</dbReference>
<dbReference type="AlphaFoldDB" id="A0A0G1D3S6"/>
<reference evidence="8 9" key="1">
    <citation type="journal article" date="2015" name="Nature">
        <title>rRNA introns, odd ribosomes, and small enigmatic genomes across a large radiation of phyla.</title>
        <authorList>
            <person name="Brown C.T."/>
            <person name="Hug L.A."/>
            <person name="Thomas B.C."/>
            <person name="Sharon I."/>
            <person name="Castelle C.J."/>
            <person name="Singh A."/>
            <person name="Wilkins M.J."/>
            <person name="Williams K.H."/>
            <person name="Banfield J.F."/>
        </authorList>
    </citation>
    <scope>NUCLEOTIDE SEQUENCE [LARGE SCALE GENOMIC DNA]</scope>
</reference>
<dbReference type="Gene3D" id="3.30.479.20">
    <property type="entry name" value="Elongation factor Ts, dimerisation domain"/>
    <property type="match status" value="1"/>
</dbReference>
<dbReference type="EMBL" id="LCDO01000008">
    <property type="protein sequence ID" value="KKS56633.1"/>
    <property type="molecule type" value="Genomic_DNA"/>
</dbReference>
<dbReference type="PATRIC" id="fig|1619039.3.peg.887"/>
<evidence type="ECO:0000256" key="1">
    <source>
        <dbReference type="ARBA" id="ARBA00005532"/>
    </source>
</evidence>
<evidence type="ECO:0000256" key="5">
    <source>
        <dbReference type="ARBA" id="ARBA00025453"/>
    </source>
</evidence>
<dbReference type="PANTHER" id="PTHR11741:SF10">
    <property type="entry name" value="POLYPROTEIN OF EF-TS, CHLOROPLASTIC"/>
    <property type="match status" value="1"/>
</dbReference>
<accession>A0A0G1D3S6</accession>
<evidence type="ECO:0000259" key="7">
    <source>
        <dbReference type="Pfam" id="PF00889"/>
    </source>
</evidence>
<comment type="subcellular location">
    <subcellularLocation>
        <location evidence="6">Cytoplasm</location>
    </subcellularLocation>
</comment>
<dbReference type="GO" id="GO:0003746">
    <property type="term" value="F:translation elongation factor activity"/>
    <property type="evidence" value="ECO:0007669"/>
    <property type="project" value="UniProtKB-UniRule"/>
</dbReference>
<dbReference type="Gene3D" id="1.10.8.10">
    <property type="entry name" value="DNA helicase RuvA subunit, C-terminal domain"/>
    <property type="match status" value="1"/>
</dbReference>
<gene>
    <name evidence="6" type="primary">tsf</name>
    <name evidence="8" type="ORF">UV20_C0008G0009</name>
</gene>
<dbReference type="SUPFAM" id="SSF54713">
    <property type="entry name" value="Elongation factor Ts (EF-Ts), dimerisation domain"/>
    <property type="match status" value="1"/>
</dbReference>
<dbReference type="Proteomes" id="UP000034837">
    <property type="component" value="Unassembled WGS sequence"/>
</dbReference>
<name>A0A0G1D3S6_9BACT</name>
<feature type="domain" description="Translation elongation factor EFTs/EF1B dimerisation" evidence="7">
    <location>
        <begin position="55"/>
        <end position="193"/>
    </location>
</feature>
<keyword evidence="6" id="KW-0963">Cytoplasm</keyword>
<dbReference type="InterPro" id="IPR036402">
    <property type="entry name" value="EF-Ts_dimer_sf"/>
</dbReference>
<protein>
    <recommendedName>
        <fullName evidence="2 6">Elongation factor Ts</fullName>
        <shortName evidence="6">EF-Ts</shortName>
    </recommendedName>
</protein>
<dbReference type="InterPro" id="IPR009060">
    <property type="entry name" value="UBA-like_sf"/>
</dbReference>
<comment type="similarity">
    <text evidence="1 6">Belongs to the EF-Ts family.</text>
</comment>
<evidence type="ECO:0000313" key="8">
    <source>
        <dbReference type="EMBL" id="KKS56633.1"/>
    </source>
</evidence>
<proteinExistence type="inferred from homology"/>
<dbReference type="Gene3D" id="1.10.286.20">
    <property type="match status" value="1"/>
</dbReference>
<comment type="caution">
    <text evidence="8">The sequence shown here is derived from an EMBL/GenBank/DDBJ whole genome shotgun (WGS) entry which is preliminary data.</text>
</comment>